<sequence>MNMEIQIRKLNKQQTQATVVLQLVQQAMTKMQELSSIKNIKLQSQVQVSFSSQLSHTQYNCVLQNAIDSVQCFGNDEFSTFSENLNQQNMRIQSISDFSEDTIQDCKLKNNIKCVIPIALRKQVECEDSESL</sequence>
<accession>A0AA86PVP1</accession>
<dbReference type="AlphaFoldDB" id="A0AA86PVP1"/>
<keyword evidence="3" id="KW-1185">Reference proteome</keyword>
<evidence type="ECO:0000313" key="2">
    <source>
        <dbReference type="EMBL" id="CAL6066099.1"/>
    </source>
</evidence>
<comment type="caution">
    <text evidence="1">The sequence shown here is derived from an EMBL/GenBank/DDBJ whole genome shotgun (WGS) entry which is preliminary data.</text>
</comment>
<reference evidence="2 3" key="2">
    <citation type="submission" date="2024-07" db="EMBL/GenBank/DDBJ databases">
        <authorList>
            <person name="Akdeniz Z."/>
        </authorList>
    </citation>
    <scope>NUCLEOTIDE SEQUENCE [LARGE SCALE GENOMIC DNA]</scope>
</reference>
<dbReference type="EMBL" id="CATOUU010000698">
    <property type="protein sequence ID" value="CAI9942200.1"/>
    <property type="molecule type" value="Genomic_DNA"/>
</dbReference>
<organism evidence="1">
    <name type="scientific">Hexamita inflata</name>
    <dbReference type="NCBI Taxonomy" id="28002"/>
    <lineage>
        <taxon>Eukaryota</taxon>
        <taxon>Metamonada</taxon>
        <taxon>Diplomonadida</taxon>
        <taxon>Hexamitidae</taxon>
        <taxon>Hexamitinae</taxon>
        <taxon>Hexamita</taxon>
    </lineage>
</organism>
<dbReference type="EMBL" id="CAXDID020000258">
    <property type="protein sequence ID" value="CAL6066099.1"/>
    <property type="molecule type" value="Genomic_DNA"/>
</dbReference>
<protein>
    <submittedName>
        <fullName evidence="2">Hypothetical_protein</fullName>
    </submittedName>
</protein>
<gene>
    <name evidence="1" type="ORF">HINF_LOCUS29845</name>
    <name evidence="2" type="ORF">HINF_LOCUS52159</name>
</gene>
<reference evidence="1" key="1">
    <citation type="submission" date="2023-06" db="EMBL/GenBank/DDBJ databases">
        <authorList>
            <person name="Kurt Z."/>
        </authorList>
    </citation>
    <scope>NUCLEOTIDE SEQUENCE</scope>
</reference>
<proteinExistence type="predicted"/>
<name>A0AA86PVP1_9EUKA</name>
<evidence type="ECO:0000313" key="3">
    <source>
        <dbReference type="Proteomes" id="UP001642409"/>
    </source>
</evidence>
<evidence type="ECO:0000313" key="1">
    <source>
        <dbReference type="EMBL" id="CAI9942200.1"/>
    </source>
</evidence>
<dbReference type="Proteomes" id="UP001642409">
    <property type="component" value="Unassembled WGS sequence"/>
</dbReference>